<feature type="transmembrane region" description="Helical" evidence="6">
    <location>
        <begin position="728"/>
        <end position="752"/>
    </location>
</feature>
<dbReference type="PANTHER" id="PTHR33406">
    <property type="entry name" value="MEMBRANE PROTEIN MJ1562-RELATED"/>
    <property type="match status" value="1"/>
</dbReference>
<feature type="transmembrane region" description="Helical" evidence="6">
    <location>
        <begin position="370"/>
        <end position="392"/>
    </location>
</feature>
<keyword evidence="9" id="KW-1185">Reference proteome</keyword>
<feature type="transmembrane region" description="Helical" evidence="6">
    <location>
        <begin position="413"/>
        <end position="430"/>
    </location>
</feature>
<feature type="transmembrane region" description="Helical" evidence="6">
    <location>
        <begin position="668"/>
        <end position="688"/>
    </location>
</feature>
<proteinExistence type="predicted"/>
<feature type="transmembrane region" description="Helical" evidence="6">
    <location>
        <begin position="248"/>
        <end position="265"/>
    </location>
</feature>
<evidence type="ECO:0000256" key="6">
    <source>
        <dbReference type="SAM" id="Phobius"/>
    </source>
</evidence>
<feature type="transmembrane region" description="Helical" evidence="6">
    <location>
        <begin position="764"/>
        <end position="783"/>
    </location>
</feature>
<protein>
    <submittedName>
        <fullName evidence="8">MMPL family transporter</fullName>
    </submittedName>
</protein>
<dbReference type="PANTHER" id="PTHR33406:SF13">
    <property type="entry name" value="MEMBRANE PROTEIN YDFJ"/>
    <property type="match status" value="1"/>
</dbReference>
<evidence type="ECO:0000259" key="7">
    <source>
        <dbReference type="Pfam" id="PF03176"/>
    </source>
</evidence>
<evidence type="ECO:0000313" key="8">
    <source>
        <dbReference type="EMBL" id="MFC7336650.1"/>
    </source>
</evidence>
<comment type="caution">
    <text evidence="8">The sequence shown here is derived from an EMBL/GenBank/DDBJ whole genome shotgun (WGS) entry which is preliminary data.</text>
</comment>
<keyword evidence="5 6" id="KW-0472">Membrane</keyword>
<dbReference type="InterPro" id="IPR004869">
    <property type="entry name" value="MMPL_dom"/>
</dbReference>
<keyword evidence="2" id="KW-1003">Cell membrane</keyword>
<feature type="transmembrane region" description="Helical" evidence="6">
    <location>
        <begin position="642"/>
        <end position="661"/>
    </location>
</feature>
<evidence type="ECO:0000256" key="3">
    <source>
        <dbReference type="ARBA" id="ARBA00022692"/>
    </source>
</evidence>
<feature type="transmembrane region" description="Helical" evidence="6">
    <location>
        <begin position="694"/>
        <end position="716"/>
    </location>
</feature>
<dbReference type="Gene3D" id="1.20.1640.10">
    <property type="entry name" value="Multidrug efflux transporter AcrB transmembrane domain"/>
    <property type="match status" value="2"/>
</dbReference>
<gene>
    <name evidence="8" type="ORF">ACFQY0_05640</name>
</gene>
<evidence type="ECO:0000256" key="2">
    <source>
        <dbReference type="ARBA" id="ARBA00022475"/>
    </source>
</evidence>
<feature type="domain" description="Membrane transport protein MMPL" evidence="7">
    <location>
        <begin position="649"/>
        <end position="783"/>
    </location>
</feature>
<dbReference type="RefSeq" id="WP_379710131.1">
    <property type="nucleotide sequence ID" value="NZ_JBHTBS010000002.1"/>
</dbReference>
<keyword evidence="3 6" id="KW-0812">Transmembrane</keyword>
<feature type="transmembrane region" description="Helical" evidence="6">
    <location>
        <begin position="300"/>
        <end position="321"/>
    </location>
</feature>
<organism evidence="8 9">
    <name type="scientific">Haloferula chungangensis</name>
    <dbReference type="NCBI Taxonomy" id="1048331"/>
    <lineage>
        <taxon>Bacteria</taxon>
        <taxon>Pseudomonadati</taxon>
        <taxon>Verrucomicrobiota</taxon>
        <taxon>Verrucomicrobiia</taxon>
        <taxon>Verrucomicrobiales</taxon>
        <taxon>Verrucomicrobiaceae</taxon>
        <taxon>Haloferula</taxon>
    </lineage>
</organism>
<dbReference type="Pfam" id="PF03176">
    <property type="entry name" value="MMPL"/>
    <property type="match status" value="2"/>
</dbReference>
<comment type="subcellular location">
    <subcellularLocation>
        <location evidence="1">Cell membrane</location>
        <topology evidence="1">Multi-pass membrane protein</topology>
    </subcellularLocation>
</comment>
<accession>A0ABW2L583</accession>
<evidence type="ECO:0000256" key="1">
    <source>
        <dbReference type="ARBA" id="ARBA00004651"/>
    </source>
</evidence>
<evidence type="ECO:0000313" key="9">
    <source>
        <dbReference type="Proteomes" id="UP001596472"/>
    </source>
</evidence>
<dbReference type="EMBL" id="JBHTBS010000002">
    <property type="protein sequence ID" value="MFC7336650.1"/>
    <property type="molecule type" value="Genomic_DNA"/>
</dbReference>
<reference evidence="9" key="1">
    <citation type="journal article" date="2019" name="Int. J. Syst. Evol. Microbiol.">
        <title>The Global Catalogue of Microorganisms (GCM) 10K type strain sequencing project: providing services to taxonomists for standard genome sequencing and annotation.</title>
        <authorList>
            <consortium name="The Broad Institute Genomics Platform"/>
            <consortium name="The Broad Institute Genome Sequencing Center for Infectious Disease"/>
            <person name="Wu L."/>
            <person name="Ma J."/>
        </authorList>
    </citation>
    <scope>NUCLEOTIDE SEQUENCE [LARGE SCALE GENOMIC DNA]</scope>
    <source>
        <strain evidence="9">CGMCC 4.1467</strain>
    </source>
</reference>
<dbReference type="SUPFAM" id="SSF82866">
    <property type="entry name" value="Multidrug efflux transporter AcrB transmembrane domain"/>
    <property type="match status" value="2"/>
</dbReference>
<feature type="transmembrane region" description="Helical" evidence="6">
    <location>
        <begin position="342"/>
        <end position="364"/>
    </location>
</feature>
<feature type="transmembrane region" description="Helical" evidence="6">
    <location>
        <begin position="272"/>
        <end position="294"/>
    </location>
</feature>
<evidence type="ECO:0000256" key="4">
    <source>
        <dbReference type="ARBA" id="ARBA00022989"/>
    </source>
</evidence>
<dbReference type="Proteomes" id="UP001596472">
    <property type="component" value="Unassembled WGS sequence"/>
</dbReference>
<name>A0ABW2L583_9BACT</name>
<evidence type="ECO:0000256" key="5">
    <source>
        <dbReference type="ARBA" id="ARBA00023136"/>
    </source>
</evidence>
<dbReference type="InterPro" id="IPR050545">
    <property type="entry name" value="Mycobact_MmpL"/>
</dbReference>
<keyword evidence="4 6" id="KW-1133">Transmembrane helix</keyword>
<sequence>MGKWWKHAVLLLMVAVAGLGLSRIRFDTDILSILPGEMPEVAGLKAYYEVFSVDEELVVLIEGSDDDAGTLGAASEELAGLLTQAGVASNARWKPRWMDQPEGMAELLGWLWLNGEKKDAENLVSSLSPEQIDTTMGEALERVATSLDGGEMMMSAHDPLGFLGHPSMAAVFESAGEGGEGFESSDGSAHLFFVDAPGPIHGYKEAFDWIAKVKEVAEPWAAERGLKLSWTGEPAFQAEIGTAMENDMTKTIGVTSTLIALLFLLMQRRLGLLVGMTGVIGLVFLTAMGLAGWVYGELSIMAAGFAAILIGLTVDYGVLICQEAKLAGHDVGAIRKSTTKSIGWAAATTAAVFFALNLSGLPGIAQLGTIVAFGVIAGAVLMLSFYVPWVAWRGAGRPPITHKASWVPCRGRAAIMALGLALLAGGTLIWKGAPGVEFDNGLLRPRNSPAMAAFEAIQGHFPAWQAPSLKLVIQGASDAEVEARVIEAGQRLEVLKTERPGLVKSVDLPSGWWPTPVRVAENRELIESLVEDRERILAAAEEIGFSEEGTALGRSVLERLPEVLKMNARRVPDDEAAAEILRAYVFKNEQGGTLLGTVEIAHPEDLSPEDFASLRKFSHEGIHLAGWTLLKPAVLPLVKKDLVEVFLPMSVLMVVMLSLVFRNVWDVSLSLGMMLLSGSLLLAAMKLLGIGWNFLNIAATPLLLGTGLDYTIHILLAVRRTGGDLKDVWNGTGKAVLFCGASTAIGFGSLAFASNDALASLGKVAVLGILISMAVSIVLLPGIRGRRA</sequence>
<feature type="domain" description="Membrane transport protein MMPL" evidence="7">
    <location>
        <begin position="152"/>
        <end position="391"/>
    </location>
</feature>